<dbReference type="PATRIC" id="fig|1492898.3.peg.3181"/>
<dbReference type="EMBL" id="CP011390">
    <property type="protein sequence ID" value="ANE51564.1"/>
    <property type="molecule type" value="Genomic_DNA"/>
</dbReference>
<dbReference type="STRING" id="1492898.SY85_14680"/>
<dbReference type="InterPro" id="IPR050177">
    <property type="entry name" value="Lipid_A_modif_metabolic_enz"/>
</dbReference>
<dbReference type="PANTHER" id="PTHR43245:SF13">
    <property type="entry name" value="UDP-D-APIOSE_UDP-D-XYLOSE SYNTHASE 2"/>
    <property type="match status" value="1"/>
</dbReference>
<dbReference type="Gene3D" id="3.40.50.720">
    <property type="entry name" value="NAD(P)-binding Rossmann-like Domain"/>
    <property type="match status" value="1"/>
</dbReference>
<gene>
    <name evidence="2" type="ORF">SY85_14680</name>
</gene>
<dbReference type="KEGG" id="fla:SY85_14680"/>
<reference evidence="3" key="1">
    <citation type="submission" date="2015-01" db="EMBL/GenBank/DDBJ databases">
        <title>Flavisolibacter sp./LCS9/ whole genome sequencing.</title>
        <authorList>
            <person name="Kim M.K."/>
            <person name="Srinivasan S."/>
            <person name="Lee J.-J."/>
        </authorList>
    </citation>
    <scope>NUCLEOTIDE SEQUENCE [LARGE SCALE GENOMIC DNA]</scope>
    <source>
        <strain evidence="3">LCS9</strain>
    </source>
</reference>
<dbReference type="Proteomes" id="UP000077177">
    <property type="component" value="Chromosome"/>
</dbReference>
<dbReference type="InterPro" id="IPR036291">
    <property type="entry name" value="NAD(P)-bd_dom_sf"/>
</dbReference>
<name>A0A172TXF8_9BACT</name>
<evidence type="ECO:0000259" key="1">
    <source>
        <dbReference type="Pfam" id="PF01370"/>
    </source>
</evidence>
<feature type="domain" description="NAD-dependent epimerase/dehydratase" evidence="1">
    <location>
        <begin position="4"/>
        <end position="213"/>
    </location>
</feature>
<dbReference type="SUPFAM" id="SSF51735">
    <property type="entry name" value="NAD(P)-binding Rossmann-fold domains"/>
    <property type="match status" value="1"/>
</dbReference>
<proteinExistence type="predicted"/>
<keyword evidence="3" id="KW-1185">Reference proteome</keyword>
<dbReference type="PANTHER" id="PTHR43245">
    <property type="entry name" value="BIFUNCTIONAL POLYMYXIN RESISTANCE PROTEIN ARNA"/>
    <property type="match status" value="1"/>
</dbReference>
<dbReference type="OrthoDB" id="112777at2"/>
<organism evidence="2 3">
    <name type="scientific">Flavisolibacter tropicus</name>
    <dbReference type="NCBI Taxonomy" id="1492898"/>
    <lineage>
        <taxon>Bacteria</taxon>
        <taxon>Pseudomonadati</taxon>
        <taxon>Bacteroidota</taxon>
        <taxon>Chitinophagia</taxon>
        <taxon>Chitinophagales</taxon>
        <taxon>Chitinophagaceae</taxon>
        <taxon>Flavisolibacter</taxon>
    </lineage>
</organism>
<sequence length="305" mass="33893">MHTILGAGGPVSNALAKELEAHQLPVKLVSRRKVETHIPTTTWVGADLKNEASLLKAVQGASVIYMCAGLRYDKKVWAAEWPLIIRNVVKAAQVTGARLIFFDNVYMYGHVQGAMTEQTPYNPGSVKGKIRAEVANYVMGEIKKGTIKGSIARAADFYGAENKNSFLDMLVLDKYAKGQKAMWMGDPNSLHAFTYVPDAAKALYLLGQHPETDGQVWHMPTAPALKGTEFVNLAAEILHTKPRYTRLSKIALQLIGLFNKPVGETVELYYQYQYDYIFSSKKIEDYFGIQPTPYREGIKTVSGEL</sequence>
<dbReference type="AlphaFoldDB" id="A0A172TXF8"/>
<accession>A0A172TXF8</accession>
<dbReference type="Pfam" id="PF01370">
    <property type="entry name" value="Epimerase"/>
    <property type="match status" value="1"/>
</dbReference>
<evidence type="ECO:0000313" key="3">
    <source>
        <dbReference type="Proteomes" id="UP000077177"/>
    </source>
</evidence>
<evidence type="ECO:0000313" key="2">
    <source>
        <dbReference type="EMBL" id="ANE51564.1"/>
    </source>
</evidence>
<protein>
    <recommendedName>
        <fullName evidence="1">NAD-dependent epimerase/dehydratase domain-containing protein</fullName>
    </recommendedName>
</protein>
<reference evidence="2 3" key="2">
    <citation type="journal article" date="2016" name="Int. J. Syst. Evol. Microbiol.">
        <title>Flavisolibacter tropicus sp. nov., isolated from tropical soil.</title>
        <authorList>
            <person name="Lee J.J."/>
            <person name="Kang M.S."/>
            <person name="Kim G.S."/>
            <person name="Lee C.S."/>
            <person name="Lim S."/>
            <person name="Lee J."/>
            <person name="Roh S.H."/>
            <person name="Kang H."/>
            <person name="Ha J.M."/>
            <person name="Bae S."/>
            <person name="Jung H.Y."/>
            <person name="Kim M.K."/>
        </authorList>
    </citation>
    <scope>NUCLEOTIDE SEQUENCE [LARGE SCALE GENOMIC DNA]</scope>
    <source>
        <strain evidence="2 3">LCS9</strain>
    </source>
</reference>
<dbReference type="InterPro" id="IPR001509">
    <property type="entry name" value="Epimerase_deHydtase"/>
</dbReference>
<dbReference type="RefSeq" id="WP_066405665.1">
    <property type="nucleotide sequence ID" value="NZ_CP011390.1"/>
</dbReference>